<feature type="region of interest" description="Disordered" evidence="10">
    <location>
        <begin position="10"/>
        <end position="30"/>
    </location>
</feature>
<dbReference type="Gene3D" id="4.10.320.30">
    <property type="match status" value="2"/>
</dbReference>
<name>A0A0N4VPX9_ENTVE</name>
<protein>
    <submittedName>
        <fullName evidence="13">Myelin transcription factor 1-like</fullName>
    </submittedName>
</protein>
<keyword evidence="12" id="KW-1185">Reference proteome</keyword>
<dbReference type="AlphaFoldDB" id="A0A0N4VPX9"/>
<comment type="similarity">
    <text evidence="2">Belongs to the MYT1 family.</text>
</comment>
<dbReference type="InterPro" id="IPR036060">
    <property type="entry name" value="Znf_C2H2C_sf"/>
</dbReference>
<evidence type="ECO:0000256" key="1">
    <source>
        <dbReference type="ARBA" id="ARBA00004123"/>
    </source>
</evidence>
<dbReference type="SUPFAM" id="SSF103637">
    <property type="entry name" value="CCHHC domain"/>
    <property type="match status" value="2"/>
</dbReference>
<keyword evidence="8" id="KW-0804">Transcription</keyword>
<dbReference type="GO" id="GO:0006355">
    <property type="term" value="P:regulation of DNA-templated transcription"/>
    <property type="evidence" value="ECO:0007669"/>
    <property type="project" value="InterPro"/>
</dbReference>
<evidence type="ECO:0000256" key="7">
    <source>
        <dbReference type="ARBA" id="ARBA00023015"/>
    </source>
</evidence>
<dbReference type="Proteomes" id="UP000274131">
    <property type="component" value="Unassembled WGS sequence"/>
</dbReference>
<dbReference type="STRING" id="51028.A0A0N4VPX9"/>
<dbReference type="PANTHER" id="PTHR10816:SF15">
    <property type="entry name" value="MYELIN TRANSCRIPTION FACTOR 1-LIKE PROTEIN"/>
    <property type="match status" value="1"/>
</dbReference>
<reference evidence="13" key="1">
    <citation type="submission" date="2017-02" db="UniProtKB">
        <authorList>
            <consortium name="WormBaseParasite"/>
        </authorList>
    </citation>
    <scope>IDENTIFICATION</scope>
</reference>
<dbReference type="GO" id="GO:0008270">
    <property type="term" value="F:zinc ion binding"/>
    <property type="evidence" value="ECO:0007669"/>
    <property type="project" value="UniProtKB-KW"/>
</dbReference>
<dbReference type="GO" id="GO:0007399">
    <property type="term" value="P:nervous system development"/>
    <property type="evidence" value="ECO:0007669"/>
    <property type="project" value="UniProtKB-KW"/>
</dbReference>
<gene>
    <name evidence="11" type="ORF">EVEC_LOCUS12225</name>
</gene>
<evidence type="ECO:0000256" key="3">
    <source>
        <dbReference type="ARBA" id="ARBA00022723"/>
    </source>
</evidence>
<dbReference type="WBParaSite" id="EVEC_0001307101-mRNA-1">
    <property type="protein sequence ID" value="EVEC_0001307101-mRNA-1"/>
    <property type="gene ID" value="EVEC_0001307101"/>
</dbReference>
<evidence type="ECO:0000313" key="13">
    <source>
        <dbReference type="WBParaSite" id="EVEC_0001307101-mRNA-1"/>
    </source>
</evidence>
<feature type="compositionally biased region" description="Polar residues" evidence="10">
    <location>
        <begin position="114"/>
        <end position="130"/>
    </location>
</feature>
<dbReference type="PANTHER" id="PTHR10816">
    <property type="entry name" value="MYELIN TRANSCRIPTION FACTOR 1-RELATED"/>
    <property type="match status" value="1"/>
</dbReference>
<dbReference type="InterPro" id="IPR002515">
    <property type="entry name" value="Znf_C2H2C"/>
</dbReference>
<feature type="compositionally biased region" description="Acidic residues" evidence="10">
    <location>
        <begin position="247"/>
        <end position="265"/>
    </location>
</feature>
<dbReference type="PROSITE" id="PS51802">
    <property type="entry name" value="ZF_CCHHC"/>
    <property type="match status" value="2"/>
</dbReference>
<evidence type="ECO:0000256" key="6">
    <source>
        <dbReference type="ARBA" id="ARBA00022833"/>
    </source>
</evidence>
<reference evidence="11 12" key="2">
    <citation type="submission" date="2018-10" db="EMBL/GenBank/DDBJ databases">
        <authorList>
            <consortium name="Pathogen Informatics"/>
        </authorList>
    </citation>
    <scope>NUCLEOTIDE SEQUENCE [LARGE SCALE GENOMIC DNA]</scope>
</reference>
<evidence type="ECO:0000256" key="8">
    <source>
        <dbReference type="ARBA" id="ARBA00023163"/>
    </source>
</evidence>
<evidence type="ECO:0000256" key="9">
    <source>
        <dbReference type="ARBA" id="ARBA00023242"/>
    </source>
</evidence>
<feature type="region of interest" description="Disordered" evidence="10">
    <location>
        <begin position="101"/>
        <end position="131"/>
    </location>
</feature>
<keyword evidence="6" id="KW-0862">Zinc</keyword>
<evidence type="ECO:0000256" key="4">
    <source>
        <dbReference type="ARBA" id="ARBA00022737"/>
    </source>
</evidence>
<keyword evidence="9" id="KW-0539">Nucleus</keyword>
<evidence type="ECO:0000256" key="5">
    <source>
        <dbReference type="ARBA" id="ARBA00022771"/>
    </source>
</evidence>
<evidence type="ECO:0000256" key="2">
    <source>
        <dbReference type="ARBA" id="ARBA00010194"/>
    </source>
</evidence>
<dbReference type="GO" id="GO:0005634">
    <property type="term" value="C:nucleus"/>
    <property type="evidence" value="ECO:0007669"/>
    <property type="project" value="UniProtKB-SubCell"/>
</dbReference>
<feature type="region of interest" description="Disordered" evidence="10">
    <location>
        <begin position="237"/>
        <end position="275"/>
    </location>
</feature>
<dbReference type="EMBL" id="UXUI01013827">
    <property type="protein sequence ID" value="VDD97474.1"/>
    <property type="molecule type" value="Genomic_DNA"/>
</dbReference>
<keyword evidence="4" id="KW-0677">Repeat</keyword>
<feature type="compositionally biased region" description="Basic and acidic residues" evidence="10">
    <location>
        <begin position="266"/>
        <end position="275"/>
    </location>
</feature>
<evidence type="ECO:0000313" key="12">
    <source>
        <dbReference type="Proteomes" id="UP000274131"/>
    </source>
</evidence>
<accession>A0A0N4VPX9</accession>
<keyword evidence="5" id="KW-0863">Zinc-finger</keyword>
<sequence length="275" mass="29808">AKNIVRVVEQITEEDDDDCEQQPSGSEENLPFVLTDVKSPTVAETAFVGNRTSPSTSIASALIPPLAFSAQALASSFTLPTMTLTAGETKLKQNLLINTGSQSPVATESPPHTPQSRSPALSQTSNNSADLITPTKFPLLQSFSSTSRNRNEGGKLSCPTPGCDGSGHQTGLYTHHRSLSGCPRRPDKSTIQRLALQQDTVLRCTTPGCTGKGHVNSNRTSHRSLSGCPIAYQQKLARKGLRHVTQDEEEEGQEQEQEQEEEQEQEQDKGDLEIR</sequence>
<evidence type="ECO:0000256" key="10">
    <source>
        <dbReference type="SAM" id="MobiDB-lite"/>
    </source>
</evidence>
<dbReference type="Pfam" id="PF01530">
    <property type="entry name" value="zf-C2HC"/>
    <property type="match status" value="2"/>
</dbReference>
<organism evidence="13">
    <name type="scientific">Enterobius vermicularis</name>
    <name type="common">Human pinworm</name>
    <dbReference type="NCBI Taxonomy" id="51028"/>
    <lineage>
        <taxon>Eukaryota</taxon>
        <taxon>Metazoa</taxon>
        <taxon>Ecdysozoa</taxon>
        <taxon>Nematoda</taxon>
        <taxon>Chromadorea</taxon>
        <taxon>Rhabditida</taxon>
        <taxon>Spirurina</taxon>
        <taxon>Oxyuridomorpha</taxon>
        <taxon>Oxyuroidea</taxon>
        <taxon>Oxyuridae</taxon>
        <taxon>Enterobius</taxon>
    </lineage>
</organism>
<proteinExistence type="inferred from homology"/>
<comment type="subcellular location">
    <subcellularLocation>
        <location evidence="1">Nucleus</location>
    </subcellularLocation>
</comment>
<keyword evidence="7" id="KW-0805">Transcription regulation</keyword>
<dbReference type="FunFam" id="4.10.320.30:FF:000001">
    <property type="entry name" value="Myelin transcription factor 1-like, a"/>
    <property type="match status" value="2"/>
</dbReference>
<keyword evidence="3" id="KW-0479">Metal-binding</keyword>
<evidence type="ECO:0000313" key="11">
    <source>
        <dbReference type="EMBL" id="VDD97474.1"/>
    </source>
</evidence>
<dbReference type="OrthoDB" id="10069059at2759"/>
<feature type="compositionally biased region" description="Acidic residues" evidence="10">
    <location>
        <begin position="11"/>
        <end position="20"/>
    </location>
</feature>